<evidence type="ECO:0000313" key="14">
    <source>
        <dbReference type="EMBL" id="MFC3628646.1"/>
    </source>
</evidence>
<accession>A0ABV7U0W2</accession>
<dbReference type="InterPro" id="IPR027281">
    <property type="entry name" value="Lys1"/>
</dbReference>
<comment type="similarity">
    <text evidence="2">Belongs to the AlaDH/PNT family.</text>
</comment>
<dbReference type="InterPro" id="IPR007698">
    <property type="entry name" value="AlaDH/PNT_NAD(H)-bd"/>
</dbReference>
<dbReference type="Proteomes" id="UP001595539">
    <property type="component" value="Unassembled WGS sequence"/>
</dbReference>
<evidence type="ECO:0000256" key="4">
    <source>
        <dbReference type="ARBA" id="ARBA00012847"/>
    </source>
</evidence>
<dbReference type="InterPro" id="IPR051168">
    <property type="entry name" value="AASS"/>
</dbReference>
<feature type="domain" description="Alanine dehydrogenase/pyridine nucleotide transhydrogenase N-terminal" evidence="13">
    <location>
        <begin position="5"/>
        <end position="139"/>
    </location>
</feature>
<dbReference type="SMART" id="SM01003">
    <property type="entry name" value="AlaDh_PNT_N"/>
    <property type="match status" value="1"/>
</dbReference>
<comment type="subunit">
    <text evidence="3">Monomer.</text>
</comment>
<feature type="domain" description="Alanine dehydrogenase/pyridine nucleotide transhydrogenase NAD(H)-binding" evidence="12">
    <location>
        <begin position="162"/>
        <end position="302"/>
    </location>
</feature>
<evidence type="ECO:0000259" key="13">
    <source>
        <dbReference type="SMART" id="SM01003"/>
    </source>
</evidence>
<dbReference type="EMBL" id="JBHRXY010000002">
    <property type="protein sequence ID" value="MFC3628646.1"/>
    <property type="molecule type" value="Genomic_DNA"/>
</dbReference>
<dbReference type="CDD" id="cd12188">
    <property type="entry name" value="SDH"/>
    <property type="match status" value="1"/>
</dbReference>
<dbReference type="InterPro" id="IPR007886">
    <property type="entry name" value="AlaDH/PNT_N"/>
</dbReference>
<keyword evidence="8" id="KW-0520">NAD</keyword>
<evidence type="ECO:0000313" key="15">
    <source>
        <dbReference type="Proteomes" id="UP001595539"/>
    </source>
</evidence>
<dbReference type="SUPFAM" id="SSF52283">
    <property type="entry name" value="Formate/glycerate dehydrogenase catalytic domain-like"/>
    <property type="match status" value="1"/>
</dbReference>
<protein>
    <recommendedName>
        <fullName evidence="5">Saccharopine dehydrogenase [NAD(+), L-lysine-forming]</fullName>
        <ecNumber evidence="4">1.5.1.7</ecNumber>
    </recommendedName>
    <alternativeName>
        <fullName evidence="10">Lysine--2-oxoglutarate reductase</fullName>
    </alternativeName>
</protein>
<dbReference type="PIRSF" id="PIRSF018250">
    <property type="entry name" value="Saccharopine_DH_Lys"/>
    <property type="match status" value="1"/>
</dbReference>
<name>A0ABV7U0W2_9RHOB</name>
<evidence type="ECO:0000256" key="10">
    <source>
        <dbReference type="ARBA" id="ARBA00033228"/>
    </source>
</evidence>
<evidence type="ECO:0000259" key="12">
    <source>
        <dbReference type="SMART" id="SM01002"/>
    </source>
</evidence>
<keyword evidence="15" id="KW-1185">Reference proteome</keyword>
<evidence type="ECO:0000256" key="5">
    <source>
        <dbReference type="ARBA" id="ARBA00021221"/>
    </source>
</evidence>
<evidence type="ECO:0000256" key="9">
    <source>
        <dbReference type="ARBA" id="ARBA00023157"/>
    </source>
</evidence>
<keyword evidence="7" id="KW-0560">Oxidoreductase</keyword>
<sequence>MTHLWVRAESRPNEDRVGITPDGVASLIAQGFAVTVEDSPRRVLPTDAYARAGAAVAPEGSWPTAPGDAIIFGLKELPEDGTPLRHRHVMFGHAFKGQPAGQVLLRRFADGGGRLYDLEYLTDDAGRRLAAFGHWAGYAGAAVSLKAWVAQQRGGICGPVHAQADKGRLLDELRAQLDATGRPRPRALVIGAKGRVGSGAADLLAEMNVPVTRWDMAETAHGGPFPEVLAHDLFVNAILAQPGAPVFVPADAATLARALTVIGDVACDPTSDFSPVRVYDRTTGWDKPVLRVADHPPLDVMAIDNLPSMLPRESSEDYARQLLPVLARLDRIDEGPWGRAGALFQDRMARLA</sequence>
<keyword evidence="6" id="KW-0028">Amino-acid biosynthesis</keyword>
<organism evidence="14 15">
    <name type="scientific">Paracoccus angustae</name>
    <dbReference type="NCBI Taxonomy" id="1671480"/>
    <lineage>
        <taxon>Bacteria</taxon>
        <taxon>Pseudomonadati</taxon>
        <taxon>Pseudomonadota</taxon>
        <taxon>Alphaproteobacteria</taxon>
        <taxon>Rhodobacterales</taxon>
        <taxon>Paracoccaceae</taxon>
        <taxon>Paracoccus</taxon>
    </lineage>
</organism>
<dbReference type="PANTHER" id="PTHR11133:SF23">
    <property type="entry name" value="SACCHAROPINE DEHYDROGENASE [NAD(+), L-LYSINE-FORMING]"/>
    <property type="match status" value="1"/>
</dbReference>
<keyword evidence="9" id="KW-1015">Disulfide bond</keyword>
<evidence type="ECO:0000256" key="2">
    <source>
        <dbReference type="ARBA" id="ARBA00005689"/>
    </source>
</evidence>
<evidence type="ECO:0000256" key="3">
    <source>
        <dbReference type="ARBA" id="ARBA00011245"/>
    </source>
</evidence>
<comment type="pathway">
    <text evidence="1">Amino-acid biosynthesis; L-lysine biosynthesis via AAA pathway; L-lysine from L-alpha-aminoadipate (fungal route): step 3/3.</text>
</comment>
<evidence type="ECO:0000256" key="8">
    <source>
        <dbReference type="ARBA" id="ARBA00023027"/>
    </source>
</evidence>
<comment type="caution">
    <text evidence="14">The sequence shown here is derived from an EMBL/GenBank/DDBJ whole genome shotgun (WGS) entry which is preliminary data.</text>
</comment>
<comment type="catalytic activity">
    <reaction evidence="11">
        <text>L-saccharopine + NAD(+) + H2O = L-lysine + 2-oxoglutarate + NADH + H(+)</text>
        <dbReference type="Rhea" id="RHEA:12440"/>
        <dbReference type="ChEBI" id="CHEBI:15377"/>
        <dbReference type="ChEBI" id="CHEBI:15378"/>
        <dbReference type="ChEBI" id="CHEBI:16810"/>
        <dbReference type="ChEBI" id="CHEBI:32551"/>
        <dbReference type="ChEBI" id="CHEBI:57540"/>
        <dbReference type="ChEBI" id="CHEBI:57945"/>
        <dbReference type="ChEBI" id="CHEBI:57951"/>
        <dbReference type="EC" id="1.5.1.7"/>
    </reaction>
</comment>
<dbReference type="PANTHER" id="PTHR11133">
    <property type="entry name" value="SACCHAROPINE DEHYDROGENASE"/>
    <property type="match status" value="1"/>
</dbReference>
<dbReference type="Pfam" id="PF05222">
    <property type="entry name" value="AlaDh_PNT_N"/>
    <property type="match status" value="1"/>
</dbReference>
<dbReference type="InterPro" id="IPR036291">
    <property type="entry name" value="NAD(P)-bd_dom_sf"/>
</dbReference>
<dbReference type="SMART" id="SM01002">
    <property type="entry name" value="AlaDh_PNT_C"/>
    <property type="match status" value="1"/>
</dbReference>
<proteinExistence type="inferred from homology"/>
<dbReference type="RefSeq" id="WP_377759600.1">
    <property type="nucleotide sequence ID" value="NZ_JBHRXY010000002.1"/>
</dbReference>
<evidence type="ECO:0000256" key="1">
    <source>
        <dbReference type="ARBA" id="ARBA00004884"/>
    </source>
</evidence>
<evidence type="ECO:0000256" key="6">
    <source>
        <dbReference type="ARBA" id="ARBA00022605"/>
    </source>
</evidence>
<evidence type="ECO:0000256" key="7">
    <source>
        <dbReference type="ARBA" id="ARBA00023002"/>
    </source>
</evidence>
<dbReference type="Gene3D" id="3.40.50.720">
    <property type="entry name" value="NAD(P)-binding Rossmann-like Domain"/>
    <property type="match status" value="1"/>
</dbReference>
<gene>
    <name evidence="14" type="ORF">ACFOM8_04230</name>
</gene>
<dbReference type="SUPFAM" id="SSF51735">
    <property type="entry name" value="NAD(P)-binding Rossmann-fold domains"/>
    <property type="match status" value="1"/>
</dbReference>
<dbReference type="EC" id="1.5.1.7" evidence="4"/>
<evidence type="ECO:0000256" key="11">
    <source>
        <dbReference type="ARBA" id="ARBA00047860"/>
    </source>
</evidence>
<reference evidence="15" key="1">
    <citation type="journal article" date="2019" name="Int. J. Syst. Evol. Microbiol.">
        <title>The Global Catalogue of Microorganisms (GCM) 10K type strain sequencing project: providing services to taxonomists for standard genome sequencing and annotation.</title>
        <authorList>
            <consortium name="The Broad Institute Genomics Platform"/>
            <consortium name="The Broad Institute Genome Sequencing Center for Infectious Disease"/>
            <person name="Wu L."/>
            <person name="Ma J."/>
        </authorList>
    </citation>
    <scope>NUCLEOTIDE SEQUENCE [LARGE SCALE GENOMIC DNA]</scope>
    <source>
        <strain evidence="15">KCTC 42473</strain>
    </source>
</reference>